<name>A0ABY4R2H7_9ACTN</name>
<gene>
    <name evidence="1" type="ORF">M6D93_05040</name>
</gene>
<dbReference type="RefSeq" id="WP_249773267.1">
    <property type="nucleotide sequence ID" value="NZ_CP097332.1"/>
</dbReference>
<reference evidence="1" key="2">
    <citation type="submission" date="2022-05" db="EMBL/GenBank/DDBJ databases">
        <authorList>
            <person name="Kim J.-S."/>
            <person name="Lee K."/>
            <person name="Suh M."/>
            <person name="Eom M."/>
            <person name="Kim J.-S."/>
            <person name="Kim D.-S."/>
            <person name="Ko S.-H."/>
            <person name="Shin Y."/>
            <person name="Lee J.-S."/>
        </authorList>
    </citation>
    <scope>NUCLEOTIDE SEQUENCE</scope>
    <source>
        <strain evidence="1">N237</strain>
    </source>
</reference>
<dbReference type="Pfam" id="PF13196">
    <property type="entry name" value="DUF4012"/>
    <property type="match status" value="1"/>
</dbReference>
<keyword evidence="2" id="KW-1185">Reference proteome</keyword>
<reference evidence="1" key="1">
    <citation type="journal article" date="2018" name="Int. J. Syst. Evol. Microbiol.">
        <title>Jatrophihabitans telluris sp. nov., isolated from sediment soil of lava forest wetlands and the emended description of the genus Jatrophihabitans.</title>
        <authorList>
            <person name="Lee K.C."/>
            <person name="Suh M.K."/>
            <person name="Eom M.K."/>
            <person name="Kim K.K."/>
            <person name="Kim J.S."/>
            <person name="Kim D.S."/>
            <person name="Ko S.H."/>
            <person name="Shin Y.K."/>
            <person name="Lee J.S."/>
        </authorList>
    </citation>
    <scope>NUCLEOTIDE SEQUENCE</scope>
    <source>
        <strain evidence="1">N237</strain>
    </source>
</reference>
<dbReference type="Proteomes" id="UP001056336">
    <property type="component" value="Chromosome"/>
</dbReference>
<dbReference type="EMBL" id="CP097332">
    <property type="protein sequence ID" value="UQX89371.1"/>
    <property type="molecule type" value="Genomic_DNA"/>
</dbReference>
<evidence type="ECO:0000313" key="2">
    <source>
        <dbReference type="Proteomes" id="UP001056336"/>
    </source>
</evidence>
<accession>A0ABY4R2H7</accession>
<dbReference type="InterPro" id="IPR025101">
    <property type="entry name" value="DUF4012"/>
</dbReference>
<sequence>MVTGIMAKHQLDDAQRVATKTRSQVAQGDVAGATASARIVAQRAHRAHQLSTGPAWWVAAHIPWLGRPIASVRGCTASADTVGRDVLAPLSSSANGLVLNNLINRGQIDLKPIIGVAPVLNRADEAMTSTTRQVNALPHHTWLAAVDRARNHYGDSLAALGAQVAGLNRAASILPDMLGSEGRKRYFVGLENEAESRGLGGIPGAFAIATAENGKLSFTRFESDTVLYNVKTGLDLGPEYTARYSGSAPWDTYPNSTISPDFRDAAQIWAAMWRKYSGQEIDGAVAIDPTAISYLLKVTGPATLPDKSDVSADNVVALTQQQLYTRYPKTTARKNYLLDISSAISDRLLGAPGSAALVHAAGRASGEGRLLVWAKDSRDENILRQTSLSGTLEPGSRPFSGFTTVNAAGGKLDYYLRRAMRYQRSSCASNGTSTATLTLTNDAPASGLPAYVTVRADKPPYPTKPGDNKLLVNYYYTNGSRIVSVVVNGQQLQVIPQREHGLSVFTVTVELRRATTTTVTVVTSGDPGRGPVQILRQPGVLSLPVAVQSPVC</sequence>
<proteinExistence type="predicted"/>
<organism evidence="1 2">
    <name type="scientific">Jatrophihabitans telluris</name>
    <dbReference type="NCBI Taxonomy" id="2038343"/>
    <lineage>
        <taxon>Bacteria</taxon>
        <taxon>Bacillati</taxon>
        <taxon>Actinomycetota</taxon>
        <taxon>Actinomycetes</taxon>
        <taxon>Jatrophihabitantales</taxon>
        <taxon>Jatrophihabitantaceae</taxon>
        <taxon>Jatrophihabitans</taxon>
    </lineage>
</organism>
<evidence type="ECO:0000313" key="1">
    <source>
        <dbReference type="EMBL" id="UQX89371.1"/>
    </source>
</evidence>
<protein>
    <submittedName>
        <fullName evidence="1">DUF4012 domain-containing protein</fullName>
    </submittedName>
</protein>